<organism evidence="7 8">
    <name type="scientific">Rhodoplanes elegans</name>
    <dbReference type="NCBI Taxonomy" id="29408"/>
    <lineage>
        <taxon>Bacteria</taxon>
        <taxon>Pseudomonadati</taxon>
        <taxon>Pseudomonadota</taxon>
        <taxon>Alphaproteobacteria</taxon>
        <taxon>Hyphomicrobiales</taxon>
        <taxon>Nitrobacteraceae</taxon>
        <taxon>Rhodoplanes</taxon>
    </lineage>
</organism>
<dbReference type="PANTHER" id="PTHR10057">
    <property type="entry name" value="PERIPHERAL-TYPE BENZODIAZEPINE RECEPTOR"/>
    <property type="match status" value="1"/>
</dbReference>
<dbReference type="InterPro" id="IPR004307">
    <property type="entry name" value="TspO_MBR"/>
</dbReference>
<dbReference type="InterPro" id="IPR038330">
    <property type="entry name" value="TspO/MBR-related_sf"/>
</dbReference>
<feature type="transmembrane region" description="Helical" evidence="6">
    <location>
        <begin position="122"/>
        <end position="140"/>
    </location>
</feature>
<evidence type="ECO:0000256" key="1">
    <source>
        <dbReference type="ARBA" id="ARBA00004141"/>
    </source>
</evidence>
<evidence type="ECO:0000256" key="6">
    <source>
        <dbReference type="SAM" id="Phobius"/>
    </source>
</evidence>
<evidence type="ECO:0000313" key="8">
    <source>
        <dbReference type="Proteomes" id="UP000248863"/>
    </source>
</evidence>
<feature type="transmembrane region" description="Helical" evidence="6">
    <location>
        <begin position="63"/>
        <end position="84"/>
    </location>
</feature>
<gene>
    <name evidence="7" type="ORF">CH338_12820</name>
</gene>
<evidence type="ECO:0000256" key="4">
    <source>
        <dbReference type="ARBA" id="ARBA00022989"/>
    </source>
</evidence>
<dbReference type="OrthoDB" id="9795496at2"/>
<reference evidence="7 8" key="1">
    <citation type="submission" date="2017-07" db="EMBL/GenBank/DDBJ databases">
        <title>Draft Genome Sequences of Select Purple Nonsulfur Bacteria.</title>
        <authorList>
            <person name="Lasarre B."/>
            <person name="Mckinlay J.B."/>
        </authorList>
    </citation>
    <scope>NUCLEOTIDE SEQUENCE [LARGE SCALE GENOMIC DNA]</scope>
    <source>
        <strain evidence="7 8">DSM 11907</strain>
    </source>
</reference>
<sequence>MRSRSPLTLRVDLPQEPREPGFWWPLVLATLFTAAIATIGGELTQLGDWYQALKKPSWQPPDYAFPIVWTTVFTFSVIGMAFAWRDVACPRRRGVIVALFVLIGGLNMLWSFLFFNQQRPDWALIEVGALWLAVLLIVVAPLKDSKLASLLFFPYLVWVTIASYLTWTVVQLNGPFG</sequence>
<dbReference type="PIRSF" id="PIRSF005859">
    <property type="entry name" value="PBR"/>
    <property type="match status" value="1"/>
</dbReference>
<dbReference type="Proteomes" id="UP000248863">
    <property type="component" value="Unassembled WGS sequence"/>
</dbReference>
<dbReference type="EMBL" id="NPEU01000128">
    <property type="protein sequence ID" value="RAI38390.1"/>
    <property type="molecule type" value="Genomic_DNA"/>
</dbReference>
<feature type="transmembrane region" description="Helical" evidence="6">
    <location>
        <begin position="147"/>
        <end position="167"/>
    </location>
</feature>
<dbReference type="GO" id="GO:0016020">
    <property type="term" value="C:membrane"/>
    <property type="evidence" value="ECO:0007669"/>
    <property type="project" value="UniProtKB-SubCell"/>
</dbReference>
<evidence type="ECO:0000256" key="3">
    <source>
        <dbReference type="ARBA" id="ARBA00022692"/>
    </source>
</evidence>
<keyword evidence="3 6" id="KW-0812">Transmembrane</keyword>
<evidence type="ECO:0000256" key="2">
    <source>
        <dbReference type="ARBA" id="ARBA00007524"/>
    </source>
</evidence>
<protein>
    <submittedName>
        <fullName evidence="7">TspO protein</fullName>
    </submittedName>
</protein>
<keyword evidence="4 6" id="KW-1133">Transmembrane helix</keyword>
<dbReference type="Gene3D" id="1.20.1260.100">
    <property type="entry name" value="TspO/MBR protein"/>
    <property type="match status" value="1"/>
</dbReference>
<evidence type="ECO:0000256" key="5">
    <source>
        <dbReference type="ARBA" id="ARBA00023136"/>
    </source>
</evidence>
<keyword evidence="5 6" id="KW-0472">Membrane</keyword>
<comment type="subcellular location">
    <subcellularLocation>
        <location evidence="1">Membrane</location>
        <topology evidence="1">Multi-pass membrane protein</topology>
    </subcellularLocation>
</comment>
<keyword evidence="8" id="KW-1185">Reference proteome</keyword>
<comment type="caution">
    <text evidence="7">The sequence shown here is derived from an EMBL/GenBank/DDBJ whole genome shotgun (WGS) entry which is preliminary data.</text>
</comment>
<accession>A0A327KI31</accession>
<proteinExistence type="inferred from homology"/>
<dbReference type="CDD" id="cd15904">
    <property type="entry name" value="TSPO_MBR"/>
    <property type="match status" value="1"/>
</dbReference>
<dbReference type="PANTHER" id="PTHR10057:SF0">
    <property type="entry name" value="TRANSLOCATOR PROTEIN"/>
    <property type="match status" value="1"/>
</dbReference>
<feature type="transmembrane region" description="Helical" evidence="6">
    <location>
        <begin position="21"/>
        <end position="43"/>
    </location>
</feature>
<dbReference type="AlphaFoldDB" id="A0A327KI31"/>
<dbReference type="FunFam" id="1.20.1260.100:FF:000001">
    <property type="entry name" value="translocator protein 2"/>
    <property type="match status" value="1"/>
</dbReference>
<dbReference type="RefSeq" id="WP_111357563.1">
    <property type="nucleotide sequence ID" value="NZ_NHSK01000076.1"/>
</dbReference>
<dbReference type="Pfam" id="PF03073">
    <property type="entry name" value="TspO_MBR"/>
    <property type="match status" value="1"/>
</dbReference>
<comment type="similarity">
    <text evidence="2">Belongs to the TspO/BZRP family.</text>
</comment>
<evidence type="ECO:0000313" key="7">
    <source>
        <dbReference type="EMBL" id="RAI38390.1"/>
    </source>
</evidence>
<dbReference type="GO" id="GO:0033013">
    <property type="term" value="P:tetrapyrrole metabolic process"/>
    <property type="evidence" value="ECO:0007669"/>
    <property type="project" value="UniProtKB-ARBA"/>
</dbReference>
<feature type="transmembrane region" description="Helical" evidence="6">
    <location>
        <begin position="96"/>
        <end position="116"/>
    </location>
</feature>
<name>A0A327KI31_9BRAD</name>